<sequence length="187" mass="20538">MQYHGGHAGHLDGLTPAPSPMRTHSCDPHDQSAHLECWERFPADGMRPLSLAHCTLALPSDLSLFRECRVASVPASTFIRVTAKGMHPSVLGRTLSTYHRGRAVTMTVRMITLCCAILPLRHSDVPQYLAMQIAPTSSFSLDGCVEGTQWPCLFFFYRRAHASNGGTDTEGCPCCGSRLHQCARRQA</sequence>
<name>A0A2T2NXP5_CORCC</name>
<organism evidence="2 3">
    <name type="scientific">Corynespora cassiicola Philippines</name>
    <dbReference type="NCBI Taxonomy" id="1448308"/>
    <lineage>
        <taxon>Eukaryota</taxon>
        <taxon>Fungi</taxon>
        <taxon>Dikarya</taxon>
        <taxon>Ascomycota</taxon>
        <taxon>Pezizomycotina</taxon>
        <taxon>Dothideomycetes</taxon>
        <taxon>Pleosporomycetidae</taxon>
        <taxon>Pleosporales</taxon>
        <taxon>Corynesporascaceae</taxon>
        <taxon>Corynespora</taxon>
    </lineage>
</organism>
<gene>
    <name evidence="2" type="ORF">BS50DRAFT_303271</name>
</gene>
<evidence type="ECO:0000256" key="1">
    <source>
        <dbReference type="SAM" id="MobiDB-lite"/>
    </source>
</evidence>
<accession>A0A2T2NXP5</accession>
<keyword evidence="3" id="KW-1185">Reference proteome</keyword>
<evidence type="ECO:0000313" key="2">
    <source>
        <dbReference type="EMBL" id="PSN70046.1"/>
    </source>
</evidence>
<evidence type="ECO:0000313" key="3">
    <source>
        <dbReference type="Proteomes" id="UP000240883"/>
    </source>
</evidence>
<feature type="region of interest" description="Disordered" evidence="1">
    <location>
        <begin position="1"/>
        <end position="27"/>
    </location>
</feature>
<dbReference type="AlphaFoldDB" id="A0A2T2NXP5"/>
<reference evidence="2 3" key="1">
    <citation type="journal article" date="2018" name="Front. Microbiol.">
        <title>Genome-Wide Analysis of Corynespora cassiicola Leaf Fall Disease Putative Effectors.</title>
        <authorList>
            <person name="Lopez D."/>
            <person name="Ribeiro S."/>
            <person name="Label P."/>
            <person name="Fumanal B."/>
            <person name="Venisse J.S."/>
            <person name="Kohler A."/>
            <person name="de Oliveira R.R."/>
            <person name="Labutti K."/>
            <person name="Lipzen A."/>
            <person name="Lail K."/>
            <person name="Bauer D."/>
            <person name="Ohm R.A."/>
            <person name="Barry K.W."/>
            <person name="Spatafora J."/>
            <person name="Grigoriev I.V."/>
            <person name="Martin F.M."/>
            <person name="Pujade-Renaud V."/>
        </authorList>
    </citation>
    <scope>NUCLEOTIDE SEQUENCE [LARGE SCALE GENOMIC DNA]</scope>
    <source>
        <strain evidence="2 3">Philippines</strain>
    </source>
</reference>
<dbReference type="EMBL" id="KZ678132">
    <property type="protein sequence ID" value="PSN70046.1"/>
    <property type="molecule type" value="Genomic_DNA"/>
</dbReference>
<protein>
    <submittedName>
        <fullName evidence="2">Uncharacterized protein</fullName>
    </submittedName>
</protein>
<proteinExistence type="predicted"/>
<dbReference type="Proteomes" id="UP000240883">
    <property type="component" value="Unassembled WGS sequence"/>
</dbReference>